<dbReference type="EMBL" id="CM000207">
    <property type="protein sequence ID" value="EAN77097.1"/>
    <property type="molecule type" value="Genomic_DNA"/>
</dbReference>
<protein>
    <submittedName>
        <fullName evidence="1">Uncharacterized protein</fullName>
    </submittedName>
</protein>
<sequence>MISAFVFVCIVYFRVLEIGSPVLSFGRNLLPHAVSHLFFFILLAWLRLERVWYSVVPQTEADNTEKREIKVNILFCPSSRSVQYHNIRSQWSTSDGKGGKRRRKKELWEKVRQLH</sequence>
<proteinExistence type="predicted"/>
<reference evidence="1 2" key="2">
    <citation type="journal article" date="2005" name="Science">
        <title>The genome of the African trypanosome Trypanosoma brucei.</title>
        <authorList>
            <person name="Berriman M."/>
            <person name="Ghedin E."/>
            <person name="Hertz-Fowler C."/>
            <person name="Blandin G."/>
            <person name="Renauld H."/>
            <person name="Bartholomeu D.C."/>
            <person name="Lennard N.J."/>
            <person name="Caler E."/>
            <person name="Hamlin N.E."/>
            <person name="Haas B."/>
            <person name="Bohme U."/>
            <person name="Hannick L."/>
            <person name="Aslett M.A."/>
            <person name="Shallom J."/>
            <person name="Marcello L."/>
            <person name="Hou L."/>
            <person name="Wickstead B."/>
            <person name="Alsmark U.C."/>
            <person name="Arrowsmith C."/>
            <person name="Atkin R.J."/>
            <person name="Barron A.J."/>
            <person name="Bringaud F."/>
            <person name="Brooks K."/>
            <person name="Carrington M."/>
            <person name="Cherevach I."/>
            <person name="Chillingworth T.J."/>
            <person name="Churcher C."/>
            <person name="Clark L.N."/>
            <person name="Corton C.H."/>
            <person name="Cronin A."/>
            <person name="Davies R.M."/>
            <person name="Doggett J."/>
            <person name="Djikeng A."/>
            <person name="Feldblyum T."/>
            <person name="Field M.C."/>
            <person name="Fraser A."/>
            <person name="Goodhead I."/>
            <person name="Hance Z."/>
            <person name="Harper D."/>
            <person name="Harris B.R."/>
            <person name="Hauser H."/>
            <person name="Hostetler J."/>
            <person name="Ivens A."/>
            <person name="Jagels K."/>
            <person name="Johnson D."/>
            <person name="Johnson J."/>
            <person name="Jones K."/>
            <person name="Kerhornou A.X."/>
            <person name="Koo H."/>
            <person name="Larke N."/>
            <person name="Landfear S."/>
            <person name="Larkin C."/>
            <person name="Leech V."/>
            <person name="Line A."/>
            <person name="Lord A."/>
            <person name="Macleod A."/>
            <person name="Mooney P.J."/>
            <person name="Moule S."/>
            <person name="Martin D.M."/>
            <person name="Morgan G.W."/>
            <person name="Mungall K."/>
            <person name="Norbertczak H."/>
            <person name="Ormond D."/>
            <person name="Pai G."/>
            <person name="Peacock C.S."/>
            <person name="Peterson J."/>
            <person name="Quail M.A."/>
            <person name="Rabbinowitsch E."/>
            <person name="Rajandream M.A."/>
            <person name="Reitter C."/>
            <person name="Salzberg S.L."/>
            <person name="Sanders M."/>
            <person name="Schobel S."/>
            <person name="Sharp S."/>
            <person name="Simmonds M."/>
            <person name="Simpson A.J."/>
            <person name="Tallon L."/>
            <person name="Turner C.M."/>
            <person name="Tait A."/>
            <person name="Tivey A.R."/>
            <person name="Van Aken S."/>
            <person name="Walker D."/>
            <person name="Wanless D."/>
            <person name="Wang S."/>
            <person name="White B."/>
            <person name="White O."/>
            <person name="Whitehead S."/>
            <person name="Woodward J."/>
            <person name="Wortman J."/>
            <person name="Adams M.D."/>
            <person name="Embley T.M."/>
            <person name="Gull K."/>
            <person name="Ullu E."/>
            <person name="Barry J.D."/>
            <person name="Fairlamb A.H."/>
            <person name="Opperdoes F."/>
            <person name="Barrell B.G."/>
            <person name="Donelson J.E."/>
            <person name="Hall N."/>
            <person name="Fraser C.M."/>
            <person name="Melville S.E."/>
            <person name="El-Sayed N.M."/>
        </authorList>
    </citation>
    <scope>NUCLEOTIDE SEQUENCE [LARGE SCALE GENOMIC DNA]</scope>
    <source>
        <strain evidence="1 2">927/4 GUTat10.1</strain>
    </source>
</reference>
<dbReference type="RefSeq" id="XP_827427.1">
    <property type="nucleotide sequence ID" value="XM_822334.1"/>
</dbReference>
<reference evidence="1 2" key="1">
    <citation type="journal article" date="2005" name="Science">
        <title>Comparative genomics of trypanosomatid parasitic protozoa.</title>
        <authorList>
            <person name="El-Sayed N.M."/>
            <person name="Myler P.J."/>
            <person name="Blandin G."/>
            <person name="Berriman M."/>
            <person name="Crabtree J."/>
            <person name="Aggarwal G."/>
            <person name="Caler E."/>
            <person name="Renauld H."/>
            <person name="Worthey E.A."/>
            <person name="Hertz-Fowler C."/>
            <person name="Ghedin E."/>
            <person name="Peacock C."/>
            <person name="Bartholomeu D.C."/>
            <person name="Haas B.J."/>
            <person name="Tran A.N."/>
            <person name="Wortman J.R."/>
            <person name="Alsmark U.C."/>
            <person name="Angiuoli S."/>
            <person name="Anupama A."/>
            <person name="Badger J."/>
            <person name="Bringaud F."/>
            <person name="Cadag E."/>
            <person name="Carlton J.M."/>
            <person name="Cerqueira G.C."/>
            <person name="Creasy T."/>
            <person name="Delcher A.L."/>
            <person name="Djikeng A."/>
            <person name="Embley T.M."/>
            <person name="Hauser C."/>
            <person name="Ivens A.C."/>
            <person name="Kummerfeld S.K."/>
            <person name="Pereira-Leal J.B."/>
            <person name="Nilsson D."/>
            <person name="Peterson J."/>
            <person name="Salzberg S.L."/>
            <person name="Shallom J."/>
            <person name="Silva J.C."/>
            <person name="Sundaram J."/>
            <person name="Westenberger S."/>
            <person name="White O."/>
            <person name="Melville S.E."/>
            <person name="Donelson J.E."/>
            <person name="Andersson B."/>
            <person name="Stuart K.D."/>
            <person name="Hall N."/>
        </authorList>
    </citation>
    <scope>NUCLEOTIDE SEQUENCE [LARGE SCALE GENOMIC DNA]</scope>
    <source>
        <strain evidence="1 2">927/4 GUTat10.1</strain>
    </source>
</reference>
<evidence type="ECO:0000313" key="2">
    <source>
        <dbReference type="Proteomes" id="UP000008524"/>
    </source>
</evidence>
<dbReference type="PaxDb" id="5691-EAN77097"/>
<dbReference type="InParanoid" id="Q38DM3"/>
<name>Q38DM3_TRYB2</name>
<evidence type="ECO:0000313" key="1">
    <source>
        <dbReference type="EMBL" id="EAN77097.1"/>
    </source>
</evidence>
<dbReference type="Proteomes" id="UP000008524">
    <property type="component" value="Chromosome 9"/>
</dbReference>
<dbReference type="AlphaFoldDB" id="Q38DM3"/>
<keyword evidence="2" id="KW-1185">Reference proteome</keyword>
<dbReference type="GeneID" id="3660884"/>
<accession>Q38DM3</accession>
<organism evidence="1 2">
    <name type="scientific">Trypanosoma brucei brucei (strain 927/4 GUTat10.1)</name>
    <dbReference type="NCBI Taxonomy" id="185431"/>
    <lineage>
        <taxon>Eukaryota</taxon>
        <taxon>Discoba</taxon>
        <taxon>Euglenozoa</taxon>
        <taxon>Kinetoplastea</taxon>
        <taxon>Metakinetoplastina</taxon>
        <taxon>Trypanosomatida</taxon>
        <taxon>Trypanosomatidae</taxon>
        <taxon>Trypanosoma</taxon>
    </lineage>
</organism>
<gene>
    <name evidence="1" type="ORF">Tb09.211.2820</name>
</gene>
<dbReference type="KEGG" id="tbr:Tb09.211.2820"/>